<protein>
    <submittedName>
        <fullName evidence="4">6-phosphogluconolactonase</fullName>
    </submittedName>
</protein>
<comment type="caution">
    <text evidence="4">The sequence shown here is derived from an EMBL/GenBank/DDBJ whole genome shotgun (WGS) entry which is preliminary data.</text>
</comment>
<evidence type="ECO:0000256" key="2">
    <source>
        <dbReference type="ARBA" id="ARBA00022526"/>
    </source>
</evidence>
<dbReference type="InterPro" id="IPR015943">
    <property type="entry name" value="WD40/YVTN_repeat-like_dom_sf"/>
</dbReference>
<keyword evidence="5" id="KW-1185">Reference proteome</keyword>
<reference evidence="4 5" key="1">
    <citation type="submission" date="2018-06" db="EMBL/GenBank/DDBJ databases">
        <title>Genomic Encyclopedia of Type Strains, Phase III (KMG-III): the genomes of soil and plant-associated and newly described type strains.</title>
        <authorList>
            <person name="Whitman W."/>
        </authorList>
    </citation>
    <scope>NUCLEOTIDE SEQUENCE [LARGE SCALE GENOMIC DNA]</scope>
    <source>
        <strain evidence="4 5">CECT 7646</strain>
    </source>
</reference>
<dbReference type="GO" id="GO:0017057">
    <property type="term" value="F:6-phosphogluconolactonase activity"/>
    <property type="evidence" value="ECO:0007669"/>
    <property type="project" value="TreeGrafter"/>
</dbReference>
<dbReference type="AlphaFoldDB" id="A0A318SP26"/>
<name>A0A318SP26_9BURK</name>
<organism evidence="4 5">
    <name type="scientific">Xylophilus ampelinus</name>
    <dbReference type="NCBI Taxonomy" id="54067"/>
    <lineage>
        <taxon>Bacteria</taxon>
        <taxon>Pseudomonadati</taxon>
        <taxon>Pseudomonadota</taxon>
        <taxon>Betaproteobacteria</taxon>
        <taxon>Burkholderiales</taxon>
        <taxon>Xylophilus</taxon>
    </lineage>
</organism>
<keyword evidence="2" id="KW-0119">Carbohydrate metabolism</keyword>
<feature type="chain" id="PRO_5016411874" evidence="3">
    <location>
        <begin position="25"/>
        <end position="377"/>
    </location>
</feature>
<sequence length="377" mass="39583">MPLRSAPTTIRRRAAWCLAPIAGAALFASGGGSGPLAAPVTGTRVYVSNADSQDLSVYTLDRAAGVLLPLQTVPLGGQAMPMALSPDKRTLYVALRSQPYRVVSLAIDPATGTLTPRGEAPLADSMANIDTDVTGRWLFAASYGGHKITVNGIGADGLPGPVVQTLPTAPNAHAIHADAANRYVFATSLGGDNLSSWKFDAATGRLTANDPALTTVAPEKSGPRHFVWDRSQRYLYLLDELDAALHTMEYDATRGTLRAVQRSTALPAGFTGKPWAADLHLSPDGRTLYASERTSSTISSFRVDAADGRLTPLGQVPTEKTPRGFAVDSSGRFLVAAGQDSHSVSLHPIDPSTGVPGTPTRVAAGKNPNWVEIVDLP</sequence>
<dbReference type="GO" id="GO:0005829">
    <property type="term" value="C:cytosol"/>
    <property type="evidence" value="ECO:0007669"/>
    <property type="project" value="TreeGrafter"/>
</dbReference>
<dbReference type="Pfam" id="PF10282">
    <property type="entry name" value="Lactonase"/>
    <property type="match status" value="1"/>
</dbReference>
<evidence type="ECO:0000313" key="5">
    <source>
        <dbReference type="Proteomes" id="UP000247540"/>
    </source>
</evidence>
<dbReference type="PANTHER" id="PTHR30344:SF1">
    <property type="entry name" value="6-PHOSPHOGLUCONOLACTONASE"/>
    <property type="match status" value="1"/>
</dbReference>
<dbReference type="InterPro" id="IPR011048">
    <property type="entry name" value="Haem_d1_sf"/>
</dbReference>
<proteinExistence type="inferred from homology"/>
<comment type="similarity">
    <text evidence="1">Belongs to the cycloisomerase 2 family.</text>
</comment>
<dbReference type="InterPro" id="IPR019405">
    <property type="entry name" value="Lactonase_7-beta_prop"/>
</dbReference>
<evidence type="ECO:0000256" key="1">
    <source>
        <dbReference type="ARBA" id="ARBA00005564"/>
    </source>
</evidence>
<keyword evidence="3" id="KW-0732">Signal</keyword>
<dbReference type="OrthoDB" id="9790815at2"/>
<dbReference type="SUPFAM" id="SSF51004">
    <property type="entry name" value="C-terminal (heme d1) domain of cytochrome cd1-nitrite reductase"/>
    <property type="match status" value="1"/>
</dbReference>
<dbReference type="InterPro" id="IPR050282">
    <property type="entry name" value="Cycloisomerase_2"/>
</dbReference>
<feature type="signal peptide" evidence="3">
    <location>
        <begin position="1"/>
        <end position="24"/>
    </location>
</feature>
<keyword evidence="2" id="KW-0313">Glucose metabolism</keyword>
<dbReference type="RefSeq" id="WP_110464627.1">
    <property type="nucleotide sequence ID" value="NZ_JAMOFZ010000003.1"/>
</dbReference>
<dbReference type="PANTHER" id="PTHR30344">
    <property type="entry name" value="6-PHOSPHOGLUCONOLACTONASE-RELATED"/>
    <property type="match status" value="1"/>
</dbReference>
<dbReference type="Proteomes" id="UP000247540">
    <property type="component" value="Unassembled WGS sequence"/>
</dbReference>
<dbReference type="EMBL" id="QJTC01000003">
    <property type="protein sequence ID" value="PYE79114.1"/>
    <property type="molecule type" value="Genomic_DNA"/>
</dbReference>
<dbReference type="Gene3D" id="2.130.10.10">
    <property type="entry name" value="YVTN repeat-like/Quinoprotein amine dehydrogenase"/>
    <property type="match status" value="1"/>
</dbReference>
<gene>
    <name evidence="4" type="ORF">DFQ15_103102</name>
</gene>
<accession>A0A318SP26</accession>
<evidence type="ECO:0000256" key="3">
    <source>
        <dbReference type="SAM" id="SignalP"/>
    </source>
</evidence>
<evidence type="ECO:0000313" key="4">
    <source>
        <dbReference type="EMBL" id="PYE79114.1"/>
    </source>
</evidence>
<dbReference type="GO" id="GO:0006006">
    <property type="term" value="P:glucose metabolic process"/>
    <property type="evidence" value="ECO:0007669"/>
    <property type="project" value="UniProtKB-KW"/>
</dbReference>